<evidence type="ECO:0000256" key="5">
    <source>
        <dbReference type="SAM" id="MobiDB-lite"/>
    </source>
</evidence>
<evidence type="ECO:0000256" key="2">
    <source>
        <dbReference type="ARBA" id="ARBA00023015"/>
    </source>
</evidence>
<accession>A0A9P8CDH4</accession>
<dbReference type="CDD" id="cd00076">
    <property type="entry name" value="HFD_SF"/>
    <property type="match status" value="1"/>
</dbReference>
<feature type="region of interest" description="Disordered" evidence="5">
    <location>
        <begin position="191"/>
        <end position="229"/>
    </location>
</feature>
<gene>
    <name evidence="7" type="ORF">BJ878DRAFT_463124</name>
</gene>
<dbReference type="Pfam" id="PF07524">
    <property type="entry name" value="Bromo_TP"/>
    <property type="match status" value="1"/>
</dbReference>
<comment type="subcellular location">
    <subcellularLocation>
        <location evidence="1">Nucleus</location>
    </subcellularLocation>
</comment>
<keyword evidence="4" id="KW-0539">Nucleus</keyword>
<reference evidence="7" key="1">
    <citation type="journal article" date="2021" name="IMA Fungus">
        <title>Genomic characterization of three marine fungi, including Emericellopsis atlantica sp. nov. with signatures of a generalist lifestyle and marine biomass degradation.</title>
        <authorList>
            <person name="Hagestad O.C."/>
            <person name="Hou L."/>
            <person name="Andersen J.H."/>
            <person name="Hansen E.H."/>
            <person name="Altermark B."/>
            <person name="Li C."/>
            <person name="Kuhnert E."/>
            <person name="Cox R.J."/>
            <person name="Crous P.W."/>
            <person name="Spatafora J.W."/>
            <person name="Lail K."/>
            <person name="Amirebrahimi M."/>
            <person name="Lipzen A."/>
            <person name="Pangilinan J."/>
            <person name="Andreopoulos W."/>
            <person name="Hayes R.D."/>
            <person name="Ng V."/>
            <person name="Grigoriev I.V."/>
            <person name="Jackson S.A."/>
            <person name="Sutton T.D.S."/>
            <person name="Dobson A.D.W."/>
            <person name="Rama T."/>
        </authorList>
    </citation>
    <scope>NUCLEOTIDE SEQUENCE</scope>
    <source>
        <strain evidence="7">TRa3180A</strain>
    </source>
</reference>
<evidence type="ECO:0000313" key="7">
    <source>
        <dbReference type="EMBL" id="KAG9243058.1"/>
    </source>
</evidence>
<dbReference type="InterPro" id="IPR009072">
    <property type="entry name" value="Histone-fold"/>
</dbReference>
<dbReference type="InterPro" id="IPR006565">
    <property type="entry name" value="BTP"/>
</dbReference>
<keyword evidence="2" id="KW-0805">Transcription regulation</keyword>
<organism evidence="7 8">
    <name type="scientific">Calycina marina</name>
    <dbReference type="NCBI Taxonomy" id="1763456"/>
    <lineage>
        <taxon>Eukaryota</taxon>
        <taxon>Fungi</taxon>
        <taxon>Dikarya</taxon>
        <taxon>Ascomycota</taxon>
        <taxon>Pezizomycotina</taxon>
        <taxon>Leotiomycetes</taxon>
        <taxon>Helotiales</taxon>
        <taxon>Pezizellaceae</taxon>
        <taxon>Calycina</taxon>
    </lineage>
</organism>
<evidence type="ECO:0000256" key="4">
    <source>
        <dbReference type="ARBA" id="ARBA00023242"/>
    </source>
</evidence>
<name>A0A9P8CDH4_9HELO</name>
<keyword evidence="8" id="KW-1185">Reference proteome</keyword>
<evidence type="ECO:0000256" key="3">
    <source>
        <dbReference type="ARBA" id="ARBA00023163"/>
    </source>
</evidence>
<keyword evidence="3" id="KW-0804">Transcription</keyword>
<proteinExistence type="predicted"/>
<feature type="compositionally biased region" description="Low complexity" evidence="5">
    <location>
        <begin position="191"/>
        <end position="208"/>
    </location>
</feature>
<evidence type="ECO:0000256" key="1">
    <source>
        <dbReference type="ARBA" id="ARBA00004123"/>
    </source>
</evidence>
<dbReference type="Proteomes" id="UP000887226">
    <property type="component" value="Unassembled WGS sequence"/>
</dbReference>
<dbReference type="Gene3D" id="1.10.20.10">
    <property type="entry name" value="Histone, subunit A"/>
    <property type="match status" value="1"/>
</dbReference>
<dbReference type="EMBL" id="MU254009">
    <property type="protein sequence ID" value="KAG9243058.1"/>
    <property type="molecule type" value="Genomic_DNA"/>
</dbReference>
<sequence length="229" mass="25128">MNSTPQTQLNHSLLRPCILHVLRAAGYQATRPSVLDTLTDLAARYMFILAQSAAAHAVDDGEIEISIQDVRLAMQENGALLPEKTIEDQVFNPDEPEDTRGVDAFIAWAMGPQAKEIRRIGLEGAEGSKMDYLSALKKTHGGGVADEDTRYANTVLGRPGEPRAIKIEGGEITSIKDWADRRRKMNLKAVSTVTSSRRPSSTLSSLGDSEMEEMEDSIMEDTMQPIINT</sequence>
<feature type="compositionally biased region" description="Acidic residues" evidence="5">
    <location>
        <begin position="209"/>
        <end position="219"/>
    </location>
</feature>
<dbReference type="GO" id="GO:0005634">
    <property type="term" value="C:nucleus"/>
    <property type="evidence" value="ECO:0007669"/>
    <property type="project" value="UniProtKB-SubCell"/>
</dbReference>
<evidence type="ECO:0000313" key="8">
    <source>
        <dbReference type="Proteomes" id="UP000887226"/>
    </source>
</evidence>
<dbReference type="GO" id="GO:0046982">
    <property type="term" value="F:protein heterodimerization activity"/>
    <property type="evidence" value="ECO:0007669"/>
    <property type="project" value="InterPro"/>
</dbReference>
<dbReference type="OrthoDB" id="5402929at2759"/>
<dbReference type="SMART" id="SM00576">
    <property type="entry name" value="BTP"/>
    <property type="match status" value="1"/>
</dbReference>
<protein>
    <recommendedName>
        <fullName evidence="6">Bromodomain associated domain-containing protein</fullName>
    </recommendedName>
</protein>
<feature type="domain" description="Bromodomain associated" evidence="6">
    <location>
        <begin position="7"/>
        <end position="83"/>
    </location>
</feature>
<comment type="caution">
    <text evidence="7">The sequence shown here is derived from an EMBL/GenBank/DDBJ whole genome shotgun (WGS) entry which is preliminary data.</text>
</comment>
<dbReference type="AlphaFoldDB" id="A0A9P8CDH4"/>
<evidence type="ECO:0000259" key="6">
    <source>
        <dbReference type="SMART" id="SM00576"/>
    </source>
</evidence>